<dbReference type="EMBL" id="KN837638">
    <property type="protein sequence ID" value="KIJ23560.1"/>
    <property type="molecule type" value="Genomic_DNA"/>
</dbReference>
<dbReference type="AlphaFoldDB" id="A0A0C9UED8"/>
<evidence type="ECO:0000313" key="2">
    <source>
        <dbReference type="EMBL" id="KIJ23560.1"/>
    </source>
</evidence>
<protein>
    <submittedName>
        <fullName evidence="2">Unplaced genomic scaffold SPHSTscaffold_563, whole genome shotgun sequence</fullName>
    </submittedName>
</protein>
<gene>
    <name evidence="2" type="ORF">M422DRAFT_217497</name>
</gene>
<sequence>MSWSAFGHKNMFNPRWHLRKERFSKSMIFYCLAMLISLAAECTATYSLTKYEHHQTNIERLSNFTAQVHNNNLIDAEITTIVFCVLVATLFGADFFFLLFWPKRTYPRWYNITKKILAVIITAGMLAAAIVSNAVVTKHSETITGVSPETAQGYVDLYFRPPLKYRTWSVNVAYVVLLWIAFAFTAASTVLMFLAVDHEQRYGPESFDHDPEDTRLANEKAARTSGASAV</sequence>
<dbReference type="OrthoDB" id="3596006at2759"/>
<dbReference type="Proteomes" id="UP000054279">
    <property type="component" value="Unassembled WGS sequence"/>
</dbReference>
<name>A0A0C9UED8_SPHS4</name>
<keyword evidence="1" id="KW-1133">Transmembrane helix</keyword>
<proteinExistence type="predicted"/>
<organism evidence="2 3">
    <name type="scientific">Sphaerobolus stellatus (strain SS14)</name>
    <dbReference type="NCBI Taxonomy" id="990650"/>
    <lineage>
        <taxon>Eukaryota</taxon>
        <taxon>Fungi</taxon>
        <taxon>Dikarya</taxon>
        <taxon>Basidiomycota</taxon>
        <taxon>Agaricomycotina</taxon>
        <taxon>Agaricomycetes</taxon>
        <taxon>Phallomycetidae</taxon>
        <taxon>Geastrales</taxon>
        <taxon>Sphaerobolaceae</taxon>
        <taxon>Sphaerobolus</taxon>
    </lineage>
</organism>
<dbReference type="HOGENOM" id="CLU_082451_0_0_1"/>
<reference evidence="2 3" key="1">
    <citation type="submission" date="2014-06" db="EMBL/GenBank/DDBJ databases">
        <title>Evolutionary Origins and Diversification of the Mycorrhizal Mutualists.</title>
        <authorList>
            <consortium name="DOE Joint Genome Institute"/>
            <consortium name="Mycorrhizal Genomics Consortium"/>
            <person name="Kohler A."/>
            <person name="Kuo A."/>
            <person name="Nagy L.G."/>
            <person name="Floudas D."/>
            <person name="Copeland A."/>
            <person name="Barry K.W."/>
            <person name="Cichocki N."/>
            <person name="Veneault-Fourrey C."/>
            <person name="LaButti K."/>
            <person name="Lindquist E.A."/>
            <person name="Lipzen A."/>
            <person name="Lundell T."/>
            <person name="Morin E."/>
            <person name="Murat C."/>
            <person name="Riley R."/>
            <person name="Ohm R."/>
            <person name="Sun H."/>
            <person name="Tunlid A."/>
            <person name="Henrissat B."/>
            <person name="Grigoriev I.V."/>
            <person name="Hibbett D.S."/>
            <person name="Martin F."/>
        </authorList>
    </citation>
    <scope>NUCLEOTIDE SEQUENCE [LARGE SCALE GENOMIC DNA]</scope>
    <source>
        <strain evidence="2 3">SS14</strain>
    </source>
</reference>
<feature type="transmembrane region" description="Helical" evidence="1">
    <location>
        <begin position="116"/>
        <end position="136"/>
    </location>
</feature>
<keyword evidence="1" id="KW-0812">Transmembrane</keyword>
<keyword evidence="1" id="KW-0472">Membrane</keyword>
<evidence type="ECO:0000256" key="1">
    <source>
        <dbReference type="SAM" id="Phobius"/>
    </source>
</evidence>
<feature type="transmembrane region" description="Helical" evidence="1">
    <location>
        <begin position="172"/>
        <end position="196"/>
    </location>
</feature>
<evidence type="ECO:0000313" key="3">
    <source>
        <dbReference type="Proteomes" id="UP000054279"/>
    </source>
</evidence>
<accession>A0A0C9UED8</accession>
<feature type="transmembrane region" description="Helical" evidence="1">
    <location>
        <begin position="78"/>
        <end position="101"/>
    </location>
</feature>
<keyword evidence="3" id="KW-1185">Reference proteome</keyword>